<evidence type="ECO:0000313" key="2">
    <source>
        <dbReference type="Proteomes" id="UP001603857"/>
    </source>
</evidence>
<evidence type="ECO:0000313" key="1">
    <source>
        <dbReference type="EMBL" id="KAL2330078.1"/>
    </source>
</evidence>
<dbReference type="EMBL" id="JBGMDY010000006">
    <property type="protein sequence ID" value="KAL2330078.1"/>
    <property type="molecule type" value="Genomic_DNA"/>
</dbReference>
<accession>A0ABD1M3E6</accession>
<name>A0ABD1M3E6_9FABA</name>
<keyword evidence="2" id="KW-1185">Reference proteome</keyword>
<reference evidence="1 2" key="1">
    <citation type="submission" date="2024-08" db="EMBL/GenBank/DDBJ databases">
        <title>Insights into the chromosomal genome structure of Flemingia macrophylla.</title>
        <authorList>
            <person name="Ding Y."/>
            <person name="Zhao Y."/>
            <person name="Bi W."/>
            <person name="Wu M."/>
            <person name="Zhao G."/>
            <person name="Gong Y."/>
            <person name="Li W."/>
            <person name="Zhang P."/>
        </authorList>
    </citation>
    <scope>NUCLEOTIDE SEQUENCE [LARGE SCALE GENOMIC DNA]</scope>
    <source>
        <strain evidence="1">DYQJB</strain>
        <tissue evidence="1">Leaf</tissue>
    </source>
</reference>
<dbReference type="AlphaFoldDB" id="A0ABD1M3E6"/>
<gene>
    <name evidence="1" type="ORF">Fmac_017659</name>
</gene>
<comment type="caution">
    <text evidence="1">The sequence shown here is derived from an EMBL/GenBank/DDBJ whole genome shotgun (WGS) entry which is preliminary data.</text>
</comment>
<dbReference type="Proteomes" id="UP001603857">
    <property type="component" value="Unassembled WGS sequence"/>
</dbReference>
<protein>
    <submittedName>
        <fullName evidence="1">Uncharacterized protein</fullName>
    </submittedName>
</protein>
<organism evidence="1 2">
    <name type="scientific">Flemingia macrophylla</name>
    <dbReference type="NCBI Taxonomy" id="520843"/>
    <lineage>
        <taxon>Eukaryota</taxon>
        <taxon>Viridiplantae</taxon>
        <taxon>Streptophyta</taxon>
        <taxon>Embryophyta</taxon>
        <taxon>Tracheophyta</taxon>
        <taxon>Spermatophyta</taxon>
        <taxon>Magnoliopsida</taxon>
        <taxon>eudicotyledons</taxon>
        <taxon>Gunneridae</taxon>
        <taxon>Pentapetalae</taxon>
        <taxon>rosids</taxon>
        <taxon>fabids</taxon>
        <taxon>Fabales</taxon>
        <taxon>Fabaceae</taxon>
        <taxon>Papilionoideae</taxon>
        <taxon>50 kb inversion clade</taxon>
        <taxon>NPAAA clade</taxon>
        <taxon>indigoferoid/millettioid clade</taxon>
        <taxon>Phaseoleae</taxon>
        <taxon>Flemingia</taxon>
    </lineage>
</organism>
<sequence length="97" mass="11026">MAISPSASSPKMKRHAFSFNPFTFFIVFAALSLVVDRKIHCHQFHCEVLKWGMLVVSSLFDQVLPCLRDQPSWITIIVDYVRNDDLAAVGFGNLKVR</sequence>
<proteinExistence type="predicted"/>